<dbReference type="Gramene" id="KQL12888">
    <property type="protein sequence ID" value="KQL12888"/>
    <property type="gene ID" value="SETIT_025010mg"/>
</dbReference>
<dbReference type="Gene3D" id="3.30.710.10">
    <property type="entry name" value="Potassium Channel Kv1.1, Chain A"/>
    <property type="match status" value="1"/>
</dbReference>
<dbReference type="EnsemblPlants" id="KQL12888">
    <property type="protein sequence ID" value="KQL12888"/>
    <property type="gene ID" value="SETIT_025010mg"/>
</dbReference>
<feature type="domain" description="BTB" evidence="3">
    <location>
        <begin position="383"/>
        <end position="451"/>
    </location>
</feature>
<dbReference type="eggNOG" id="KOG1987">
    <property type="taxonomic scope" value="Eukaryota"/>
</dbReference>
<dbReference type="SUPFAM" id="SSF54695">
    <property type="entry name" value="POZ domain"/>
    <property type="match status" value="1"/>
</dbReference>
<keyword evidence="6" id="KW-1185">Reference proteome</keyword>
<reference evidence="6" key="1">
    <citation type="journal article" date="2012" name="Nat. Biotechnol.">
        <title>Reference genome sequence of the model plant Setaria.</title>
        <authorList>
            <person name="Bennetzen J.L."/>
            <person name="Schmutz J."/>
            <person name="Wang H."/>
            <person name="Percifield R."/>
            <person name="Hawkins J."/>
            <person name="Pontaroli A.C."/>
            <person name="Estep M."/>
            <person name="Feng L."/>
            <person name="Vaughn J.N."/>
            <person name="Grimwood J."/>
            <person name="Jenkins J."/>
            <person name="Barry K."/>
            <person name="Lindquist E."/>
            <person name="Hellsten U."/>
            <person name="Deshpande S."/>
            <person name="Wang X."/>
            <person name="Wu X."/>
            <person name="Mitros T."/>
            <person name="Triplett J."/>
            <person name="Yang X."/>
            <person name="Ye C.Y."/>
            <person name="Mauro-Herrera M."/>
            <person name="Wang L."/>
            <person name="Li P."/>
            <person name="Sharma M."/>
            <person name="Sharma R."/>
            <person name="Ronald P.C."/>
            <person name="Panaud O."/>
            <person name="Kellogg E.A."/>
            <person name="Brutnell T.P."/>
            <person name="Doust A.N."/>
            <person name="Tuskan G.A."/>
            <person name="Rokhsar D."/>
            <person name="Devos K.M."/>
        </authorList>
    </citation>
    <scope>NUCLEOTIDE SEQUENCE [LARGE SCALE GENOMIC DNA]</scope>
    <source>
        <strain evidence="6">cv. Yugu1</strain>
    </source>
</reference>
<feature type="domain" description="MATH" evidence="4">
    <location>
        <begin position="21"/>
        <end position="157"/>
    </location>
</feature>
<protein>
    <recommendedName>
        <fullName evidence="7">BTB domain-containing protein</fullName>
    </recommendedName>
</protein>
<dbReference type="EMBL" id="AGNK02001406">
    <property type="status" value="NOT_ANNOTATED_CDS"/>
    <property type="molecule type" value="Genomic_DNA"/>
</dbReference>
<dbReference type="OMA" id="GSNWYIK"/>
<sequence length="555" mass="61219">MASKSSPPRPAASRGPVITLTTTRAFTFPNYSKAAQLPAGEALRSKAFDFHGRSWRVKLYPTGFTPATRDFVAVFVKCRTQPFDFYDAVVTVKILDKKGEGTVFDDATAKTTALAIGDSVFSKGYVEFARRREVAAACVRDDDSIIVRCTLLIDAEVVAKPPLVLPWRRTAKADDGGGMVVPTPSWMKSFALDSATDTDAASTSTATGVPEVVTGSHTLTISQFSEKKALLACGECLRSAQFRLGGSNWYIKVYPNGHDAGSKDNVSFFLARGRSGEPETTAEFAFELANFKEAGGNNKSAKVRATFDNSNANSSEHLGFQRAAAELQSAPQMRSDRLIVRCKLGVFRGKPPCPLLAEAPAIAAPPDTRSSDFLWLLKSQEGSDVTYAVGGTTFRAHSCILSARSPVFREEMRELVDNPEKYPWRYINVEEEEMTAQAFEALLHVVYTDQLPGMSYVDPTEETVEAMLFAAERYGAERLKLRCEQWLCSFVTPLTVADILSMAVRYDLRLLEDACVKYATPDHLWEHVKGTEGFNRLRASCPHIVREIEGKQRKY</sequence>
<dbReference type="InterPro" id="IPR056423">
    <property type="entry name" value="BACK_BPM_SPOP"/>
</dbReference>
<dbReference type="KEGG" id="sita:101785763"/>
<dbReference type="Pfam" id="PF22486">
    <property type="entry name" value="MATH_2"/>
    <property type="match status" value="2"/>
</dbReference>
<comment type="pathway">
    <text evidence="1">Protein modification; protein ubiquitination.</text>
</comment>
<gene>
    <name evidence="5" type="primary">LOC101785763</name>
</gene>
<dbReference type="PANTHER" id="PTHR26379:SF265">
    <property type="entry name" value="BTB DOMAIN-CONTAINING PROTEIN"/>
    <property type="match status" value="1"/>
</dbReference>
<feature type="domain" description="MATH" evidence="4">
    <location>
        <begin position="214"/>
        <end position="344"/>
    </location>
</feature>
<name>K3ZEL5_SETIT</name>
<evidence type="ECO:0000256" key="2">
    <source>
        <dbReference type="ARBA" id="ARBA00010846"/>
    </source>
</evidence>
<dbReference type="Proteomes" id="UP000004995">
    <property type="component" value="Unassembled WGS sequence"/>
</dbReference>
<dbReference type="InterPro" id="IPR002083">
    <property type="entry name" value="MATH/TRAF_dom"/>
</dbReference>
<dbReference type="InterPro" id="IPR000210">
    <property type="entry name" value="BTB/POZ_dom"/>
</dbReference>
<evidence type="ECO:0000259" key="4">
    <source>
        <dbReference type="PROSITE" id="PS50144"/>
    </source>
</evidence>
<dbReference type="GeneID" id="101785763"/>
<reference evidence="5" key="2">
    <citation type="submission" date="2018-08" db="UniProtKB">
        <authorList>
            <consortium name="EnsemblPlants"/>
        </authorList>
    </citation>
    <scope>IDENTIFICATION</scope>
    <source>
        <strain evidence="5">Yugu1</strain>
    </source>
</reference>
<dbReference type="GO" id="GO:0016567">
    <property type="term" value="P:protein ubiquitination"/>
    <property type="evidence" value="ECO:0007669"/>
    <property type="project" value="InterPro"/>
</dbReference>
<dbReference type="Gene3D" id="2.60.210.10">
    <property type="entry name" value="Apoptosis, Tumor Necrosis Factor Receptor Associated Protein 2, Chain A"/>
    <property type="match status" value="2"/>
</dbReference>
<dbReference type="HOGENOM" id="CLU_515275_0_0_1"/>
<dbReference type="Pfam" id="PF00651">
    <property type="entry name" value="BTB"/>
    <property type="match status" value="1"/>
</dbReference>
<dbReference type="SMART" id="SM00225">
    <property type="entry name" value="BTB"/>
    <property type="match status" value="1"/>
</dbReference>
<evidence type="ECO:0000313" key="6">
    <source>
        <dbReference type="Proteomes" id="UP000004995"/>
    </source>
</evidence>
<dbReference type="PROSITE" id="PS50144">
    <property type="entry name" value="MATH"/>
    <property type="match status" value="2"/>
</dbReference>
<comment type="similarity">
    <text evidence="2">Belongs to the Tdpoz family.</text>
</comment>
<dbReference type="InterPro" id="IPR045005">
    <property type="entry name" value="BPM1-6"/>
</dbReference>
<dbReference type="RefSeq" id="XP_004963394.1">
    <property type="nucleotide sequence ID" value="XM_004963337.1"/>
</dbReference>
<dbReference type="AlphaFoldDB" id="K3ZEL5"/>
<dbReference type="CDD" id="cd00121">
    <property type="entry name" value="MATH"/>
    <property type="match status" value="2"/>
</dbReference>
<accession>K3ZEL5</accession>
<evidence type="ECO:0000256" key="1">
    <source>
        <dbReference type="ARBA" id="ARBA00004906"/>
    </source>
</evidence>
<dbReference type="InterPro" id="IPR008974">
    <property type="entry name" value="TRAF-like"/>
</dbReference>
<dbReference type="InterPro" id="IPR011333">
    <property type="entry name" value="SKP1/BTB/POZ_sf"/>
</dbReference>
<dbReference type="SUPFAM" id="SSF49599">
    <property type="entry name" value="TRAF domain-like"/>
    <property type="match status" value="2"/>
</dbReference>
<organism evidence="5 6">
    <name type="scientific">Setaria italica</name>
    <name type="common">Foxtail millet</name>
    <name type="synonym">Panicum italicum</name>
    <dbReference type="NCBI Taxonomy" id="4555"/>
    <lineage>
        <taxon>Eukaryota</taxon>
        <taxon>Viridiplantae</taxon>
        <taxon>Streptophyta</taxon>
        <taxon>Embryophyta</taxon>
        <taxon>Tracheophyta</taxon>
        <taxon>Spermatophyta</taxon>
        <taxon>Magnoliopsida</taxon>
        <taxon>Liliopsida</taxon>
        <taxon>Poales</taxon>
        <taxon>Poaceae</taxon>
        <taxon>PACMAD clade</taxon>
        <taxon>Panicoideae</taxon>
        <taxon>Panicodae</taxon>
        <taxon>Paniceae</taxon>
        <taxon>Cenchrinae</taxon>
        <taxon>Setaria</taxon>
    </lineage>
</organism>
<dbReference type="PROSITE" id="PS50097">
    <property type="entry name" value="BTB"/>
    <property type="match status" value="1"/>
</dbReference>
<evidence type="ECO:0000259" key="3">
    <source>
        <dbReference type="PROSITE" id="PS50097"/>
    </source>
</evidence>
<dbReference type="Pfam" id="PF24570">
    <property type="entry name" value="BACK_BPM_SPOP"/>
    <property type="match status" value="1"/>
</dbReference>
<dbReference type="PANTHER" id="PTHR26379">
    <property type="entry name" value="BTB/POZ AND MATH DOMAIN-CONTAINING PROTEIN 1"/>
    <property type="match status" value="1"/>
</dbReference>
<proteinExistence type="inferred from homology"/>
<dbReference type="InParanoid" id="K3ZEL5"/>
<evidence type="ECO:0008006" key="7">
    <source>
        <dbReference type="Google" id="ProtNLM"/>
    </source>
</evidence>
<evidence type="ECO:0000313" key="5">
    <source>
        <dbReference type="EnsemblPlants" id="KQL12888"/>
    </source>
</evidence>